<dbReference type="CDD" id="cd17515">
    <property type="entry name" value="RMtype1_S_MjaORF132P_Sau1132ORF3780P-TRD1-CR1_like"/>
    <property type="match status" value="1"/>
</dbReference>
<proteinExistence type="inferred from homology"/>
<protein>
    <submittedName>
        <fullName evidence="5">Type I restriction enzyme, S subunit</fullName>
    </submittedName>
</protein>
<dbReference type="Gene3D" id="1.10.287.1120">
    <property type="entry name" value="Bipartite methylase S protein"/>
    <property type="match status" value="1"/>
</dbReference>
<dbReference type="EMBL" id="FOSF01000021">
    <property type="protein sequence ID" value="SFK07727.1"/>
    <property type="molecule type" value="Genomic_DNA"/>
</dbReference>
<keyword evidence="6" id="KW-1185">Reference proteome</keyword>
<comment type="similarity">
    <text evidence="1">Belongs to the type-I restriction system S methylase family.</text>
</comment>
<keyword evidence="3" id="KW-0238">DNA-binding</keyword>
<dbReference type="Pfam" id="PF01420">
    <property type="entry name" value="Methylase_S"/>
    <property type="match status" value="2"/>
</dbReference>
<dbReference type="InterPro" id="IPR044946">
    <property type="entry name" value="Restrct_endonuc_typeI_TRD_sf"/>
</dbReference>
<gene>
    <name evidence="5" type="ORF">SAMN04487865_102116</name>
</gene>
<evidence type="ECO:0000256" key="1">
    <source>
        <dbReference type="ARBA" id="ARBA00010923"/>
    </source>
</evidence>
<evidence type="ECO:0000256" key="3">
    <source>
        <dbReference type="ARBA" id="ARBA00023125"/>
    </source>
</evidence>
<feature type="domain" description="Type I restriction modification DNA specificity" evidence="4">
    <location>
        <begin position="217"/>
        <end position="396"/>
    </location>
</feature>
<dbReference type="InterPro" id="IPR052021">
    <property type="entry name" value="Type-I_RS_S_subunit"/>
</dbReference>
<sequence length="413" mass="46478">MINDKKTPEIRFTGFTEDWEQRRLGDITDSYSGGTPKVGKSEYYNGEIPFIRSGEISSDHTELFITKEGLENSSAAMVNKGDILYALYGATSGEVNRSQITGAINQAILAILPHENFDSEFIMQWLRKNKASIISTYLQGGQGNLSGTIVKDLQIILPPYKEQVKIGQFLQSVDKLITLHQRKFEKLLNLKKSFLQKMFPKSGEKYPEIRFSGFTDAWERRKVGDTCNINGRIGFRGYTEKDIISKESGGVLTFSPSNIVHNKLTVDCKNTYITREKYEESPEIMIKNGDILFVKTGSTLGKSALVSGIKEDASINPQIVVLRYKDGAESFFSNVLLTQGVLKQVAAVRIGGAVPTMTETELKNITYYAPISKEEKLKIGNFFSNLDNLITLHLRKMEMLQKLKQAFLQKMFV</sequence>
<dbReference type="GO" id="GO:0009307">
    <property type="term" value="P:DNA restriction-modification system"/>
    <property type="evidence" value="ECO:0007669"/>
    <property type="project" value="UniProtKB-KW"/>
</dbReference>
<name>A0A662Z907_9GAMM</name>
<evidence type="ECO:0000313" key="6">
    <source>
        <dbReference type="Proteomes" id="UP000243374"/>
    </source>
</evidence>
<evidence type="ECO:0000259" key="4">
    <source>
        <dbReference type="Pfam" id="PF01420"/>
    </source>
</evidence>
<feature type="domain" description="Type I restriction modification DNA specificity" evidence="4">
    <location>
        <begin position="17"/>
        <end position="187"/>
    </location>
</feature>
<dbReference type="InterPro" id="IPR000055">
    <property type="entry name" value="Restrct_endonuc_typeI_TRD"/>
</dbReference>
<dbReference type="PANTHER" id="PTHR30408:SF12">
    <property type="entry name" value="TYPE I RESTRICTION ENZYME MJAVIII SPECIFICITY SUBUNIT"/>
    <property type="match status" value="1"/>
</dbReference>
<accession>A0A662Z907</accession>
<dbReference type="Proteomes" id="UP000243374">
    <property type="component" value="Unassembled WGS sequence"/>
</dbReference>
<organism evidence="5 6">
    <name type="scientific">Succinivibrio dextrinosolvens</name>
    <dbReference type="NCBI Taxonomy" id="83771"/>
    <lineage>
        <taxon>Bacteria</taxon>
        <taxon>Pseudomonadati</taxon>
        <taxon>Pseudomonadota</taxon>
        <taxon>Gammaproteobacteria</taxon>
        <taxon>Aeromonadales</taxon>
        <taxon>Succinivibrionaceae</taxon>
        <taxon>Succinivibrio</taxon>
    </lineage>
</organism>
<dbReference type="RefSeq" id="WP_074840555.1">
    <property type="nucleotide sequence ID" value="NZ_CP047056.1"/>
</dbReference>
<reference evidence="5 6" key="1">
    <citation type="submission" date="2016-10" db="EMBL/GenBank/DDBJ databases">
        <authorList>
            <person name="Varghese N."/>
            <person name="Submissions S."/>
        </authorList>
    </citation>
    <scope>NUCLEOTIDE SEQUENCE [LARGE SCALE GENOMIC DNA]</scope>
    <source>
        <strain evidence="5 6">22B</strain>
    </source>
</reference>
<dbReference type="GO" id="GO:0003677">
    <property type="term" value="F:DNA binding"/>
    <property type="evidence" value="ECO:0007669"/>
    <property type="project" value="UniProtKB-KW"/>
</dbReference>
<keyword evidence="2" id="KW-0680">Restriction system</keyword>
<evidence type="ECO:0000256" key="2">
    <source>
        <dbReference type="ARBA" id="ARBA00022747"/>
    </source>
</evidence>
<dbReference type="OrthoDB" id="9798929at2"/>
<evidence type="ECO:0000313" key="5">
    <source>
        <dbReference type="EMBL" id="SFK07727.1"/>
    </source>
</evidence>
<dbReference type="PANTHER" id="PTHR30408">
    <property type="entry name" value="TYPE-1 RESTRICTION ENZYME ECOKI SPECIFICITY PROTEIN"/>
    <property type="match status" value="1"/>
</dbReference>
<dbReference type="AlphaFoldDB" id="A0A662Z907"/>
<dbReference type="Gene3D" id="3.90.220.20">
    <property type="entry name" value="DNA methylase specificity domains"/>
    <property type="match status" value="2"/>
</dbReference>
<dbReference type="SUPFAM" id="SSF116734">
    <property type="entry name" value="DNA methylase specificity domain"/>
    <property type="match status" value="2"/>
</dbReference>